<reference evidence="2 3" key="1">
    <citation type="journal article" date="2016" name="Nat. Commun.">
        <title>Thousands of microbial genomes shed light on interconnected biogeochemical processes in an aquifer system.</title>
        <authorList>
            <person name="Anantharaman K."/>
            <person name="Brown C.T."/>
            <person name="Hug L.A."/>
            <person name="Sharon I."/>
            <person name="Castelle C.J."/>
            <person name="Probst A.J."/>
            <person name="Thomas B.C."/>
            <person name="Singh A."/>
            <person name="Wilkins M.J."/>
            <person name="Karaoz U."/>
            <person name="Brodie E.L."/>
            <person name="Williams K.H."/>
            <person name="Hubbard S.S."/>
            <person name="Banfield J.F."/>
        </authorList>
    </citation>
    <scope>NUCLEOTIDE SEQUENCE [LARGE SCALE GENOMIC DNA]</scope>
</reference>
<sequence length="93" mass="10074">MEKIKELEKLKNEILSEVGLAKKESQSLPWNSLAVYVVLIVLTFFSIAQTVQSAVILNKIKSGNIQTANSSTNNSSAPLPDNLQNLPDMVGGC</sequence>
<dbReference type="Proteomes" id="UP000177376">
    <property type="component" value="Unassembled WGS sequence"/>
</dbReference>
<evidence type="ECO:0000313" key="3">
    <source>
        <dbReference type="Proteomes" id="UP000177376"/>
    </source>
</evidence>
<organism evidence="2 3">
    <name type="scientific">Candidatus Buchananbacteria bacterium RIFCSPLOWO2_01_FULL_39_33</name>
    <dbReference type="NCBI Taxonomy" id="1797543"/>
    <lineage>
        <taxon>Bacteria</taxon>
        <taxon>Candidatus Buchananiibacteriota</taxon>
    </lineage>
</organism>
<accession>A0A1G1YIU9</accession>
<evidence type="ECO:0000313" key="2">
    <source>
        <dbReference type="EMBL" id="OGY52272.1"/>
    </source>
</evidence>
<feature type="transmembrane region" description="Helical" evidence="1">
    <location>
        <begin position="33"/>
        <end position="57"/>
    </location>
</feature>
<keyword evidence="1" id="KW-0812">Transmembrane</keyword>
<evidence type="ECO:0000256" key="1">
    <source>
        <dbReference type="SAM" id="Phobius"/>
    </source>
</evidence>
<keyword evidence="1" id="KW-0472">Membrane</keyword>
<name>A0A1G1YIU9_9BACT</name>
<proteinExistence type="predicted"/>
<protein>
    <submittedName>
        <fullName evidence="2">Uncharacterized protein</fullName>
    </submittedName>
</protein>
<keyword evidence="1" id="KW-1133">Transmembrane helix</keyword>
<dbReference type="EMBL" id="MHIM01000022">
    <property type="protein sequence ID" value="OGY52272.1"/>
    <property type="molecule type" value="Genomic_DNA"/>
</dbReference>
<dbReference type="AlphaFoldDB" id="A0A1G1YIU9"/>
<comment type="caution">
    <text evidence="2">The sequence shown here is derived from an EMBL/GenBank/DDBJ whole genome shotgun (WGS) entry which is preliminary data.</text>
</comment>
<gene>
    <name evidence="2" type="ORF">A3A02_01720</name>
</gene>